<evidence type="ECO:0000256" key="7">
    <source>
        <dbReference type="SAM" id="MobiDB-lite"/>
    </source>
</evidence>
<keyword evidence="6" id="KW-0411">Iron-sulfur</keyword>
<dbReference type="PANTHER" id="PTHR30176:SF3">
    <property type="entry name" value="FERREDOXIN-TYPE PROTEIN NAPH"/>
    <property type="match status" value="1"/>
</dbReference>
<feature type="transmembrane region" description="Helical" evidence="8">
    <location>
        <begin position="96"/>
        <end position="117"/>
    </location>
</feature>
<evidence type="ECO:0000256" key="8">
    <source>
        <dbReference type="SAM" id="Phobius"/>
    </source>
</evidence>
<comment type="caution">
    <text evidence="10">The sequence shown here is derived from an EMBL/GenBank/DDBJ whole genome shotgun (WGS) entry which is preliminary data.</text>
</comment>
<dbReference type="Gene3D" id="3.30.70.20">
    <property type="match status" value="1"/>
</dbReference>
<keyword evidence="2" id="KW-0004">4Fe-4S</keyword>
<dbReference type="GO" id="GO:0046872">
    <property type="term" value="F:metal ion binding"/>
    <property type="evidence" value="ECO:0007669"/>
    <property type="project" value="UniProtKB-KW"/>
</dbReference>
<evidence type="ECO:0000313" key="10">
    <source>
        <dbReference type="EMBL" id="HIV99855.1"/>
    </source>
</evidence>
<dbReference type="InterPro" id="IPR017896">
    <property type="entry name" value="4Fe4S_Fe-S-bd"/>
</dbReference>
<reference evidence="10" key="1">
    <citation type="journal article" date="2021" name="PeerJ">
        <title>Extensive microbial diversity within the chicken gut microbiome revealed by metagenomics and culture.</title>
        <authorList>
            <person name="Gilroy R."/>
            <person name="Ravi A."/>
            <person name="Getino M."/>
            <person name="Pursley I."/>
            <person name="Horton D.L."/>
            <person name="Alikhan N.F."/>
            <person name="Baker D."/>
            <person name="Gharbi K."/>
            <person name="Hall N."/>
            <person name="Watson M."/>
            <person name="Adriaenssens E.M."/>
            <person name="Foster-Nyarko E."/>
            <person name="Jarju S."/>
            <person name="Secka A."/>
            <person name="Antonio M."/>
            <person name="Oren A."/>
            <person name="Chaudhuri R.R."/>
            <person name="La Ragione R."/>
            <person name="Hildebrand F."/>
            <person name="Pallen M.J."/>
        </authorList>
    </citation>
    <scope>NUCLEOTIDE SEQUENCE</scope>
    <source>
        <strain evidence="10">ChiHecec2B26-446</strain>
    </source>
</reference>
<keyword evidence="1" id="KW-0813">Transport</keyword>
<feature type="transmembrane region" description="Helical" evidence="8">
    <location>
        <begin position="249"/>
        <end position="267"/>
    </location>
</feature>
<organism evidence="10 11">
    <name type="scientific">Candidatus Desulfovibrio intestinipullorum</name>
    <dbReference type="NCBI Taxonomy" id="2838536"/>
    <lineage>
        <taxon>Bacteria</taxon>
        <taxon>Pseudomonadati</taxon>
        <taxon>Thermodesulfobacteriota</taxon>
        <taxon>Desulfovibrionia</taxon>
        <taxon>Desulfovibrionales</taxon>
        <taxon>Desulfovibrionaceae</taxon>
        <taxon>Desulfovibrio</taxon>
    </lineage>
</organism>
<proteinExistence type="predicted"/>
<sequence>MSMSQPPQPPQLNASDPLPPVPGAGNSAQNASDGQTAPGPQAGRAARAVPILLNLCLVLFAAHCYRAGYTGLAAASLLWGCAILSRSAWMQPVSVLVLLGLSAEWFVTCGRILQIRLLMDEPWLRLVIILCAVAGLNQLAALLVLRAGPGWFNKRYALRHRQLAAFGLALLLLLPVLVRASHLLLFERLVPGTGALQVLLAALWAALVCGWLSDRKRAHARRLLVWRLFSVVFFGQFLLSAAGYTLFSLTGSLHIPVPGVIVGGALYRDEPGFMLLLFLATVVLAGPAWCSHLCYLGSWDAAAADSQKAHRHRHRHRLQHLRERHPLALHPLFFRLIMLGLTVLCALLLKALGAPLPLVLGLGVALGLLLLPAALLFSRRYGQAGYCTLVCPLGLLACLAGRLSPWRLAIDRKACTQCGTCTRVCRYAALTGQTVRQGAPGLSCVLCRDCLQACPHQAIALTLAGRQGKTGARTKAVDGAFVSLVSALHAVFLFLAMV</sequence>
<feature type="region of interest" description="Disordered" evidence="7">
    <location>
        <begin position="1"/>
        <end position="42"/>
    </location>
</feature>
<keyword evidence="5" id="KW-0408">Iron</keyword>
<evidence type="ECO:0000313" key="11">
    <source>
        <dbReference type="Proteomes" id="UP000886752"/>
    </source>
</evidence>
<feature type="domain" description="4Fe-4S ferredoxin-type" evidence="9">
    <location>
        <begin position="444"/>
        <end position="464"/>
    </location>
</feature>
<evidence type="ECO:0000256" key="4">
    <source>
        <dbReference type="ARBA" id="ARBA00022982"/>
    </source>
</evidence>
<evidence type="ECO:0000256" key="2">
    <source>
        <dbReference type="ARBA" id="ARBA00022485"/>
    </source>
</evidence>
<feature type="transmembrane region" description="Helical" evidence="8">
    <location>
        <begin position="69"/>
        <end position="89"/>
    </location>
</feature>
<keyword evidence="8" id="KW-1133">Transmembrane helix</keyword>
<dbReference type="InterPro" id="IPR051684">
    <property type="entry name" value="Electron_Trans/Redox"/>
</dbReference>
<gene>
    <name evidence="10" type="ORF">H9894_01495</name>
</gene>
<keyword evidence="4" id="KW-0249">Electron transport</keyword>
<reference evidence="10" key="2">
    <citation type="submission" date="2021-04" db="EMBL/GenBank/DDBJ databases">
        <authorList>
            <person name="Gilroy R."/>
        </authorList>
    </citation>
    <scope>NUCLEOTIDE SEQUENCE</scope>
    <source>
        <strain evidence="10">ChiHecec2B26-446</strain>
    </source>
</reference>
<evidence type="ECO:0000259" key="9">
    <source>
        <dbReference type="PROSITE" id="PS51379"/>
    </source>
</evidence>
<name>A0A9D1TPW5_9BACT</name>
<feature type="transmembrane region" description="Helical" evidence="8">
    <location>
        <begin position="123"/>
        <end position="145"/>
    </location>
</feature>
<keyword evidence="3" id="KW-0479">Metal-binding</keyword>
<feature type="domain" description="4Fe-4S ferredoxin-type" evidence="9">
    <location>
        <begin position="406"/>
        <end position="435"/>
    </location>
</feature>
<feature type="transmembrane region" description="Helical" evidence="8">
    <location>
        <begin position="165"/>
        <end position="186"/>
    </location>
</feature>
<feature type="transmembrane region" description="Helical" evidence="8">
    <location>
        <begin position="332"/>
        <end position="349"/>
    </location>
</feature>
<dbReference type="Pfam" id="PF13187">
    <property type="entry name" value="Fer4_9"/>
    <property type="match status" value="1"/>
</dbReference>
<dbReference type="GO" id="GO:0051539">
    <property type="term" value="F:4 iron, 4 sulfur cluster binding"/>
    <property type="evidence" value="ECO:0007669"/>
    <property type="project" value="UniProtKB-KW"/>
</dbReference>
<dbReference type="InterPro" id="IPR017900">
    <property type="entry name" value="4Fe4S_Fe_S_CS"/>
</dbReference>
<protein>
    <submittedName>
        <fullName evidence="10">4Fe-4S binding protein</fullName>
    </submittedName>
</protein>
<dbReference type="SUPFAM" id="SSF54862">
    <property type="entry name" value="4Fe-4S ferredoxins"/>
    <property type="match status" value="1"/>
</dbReference>
<feature type="transmembrane region" description="Helical" evidence="8">
    <location>
        <begin position="476"/>
        <end position="497"/>
    </location>
</feature>
<dbReference type="GO" id="GO:0005886">
    <property type="term" value="C:plasma membrane"/>
    <property type="evidence" value="ECO:0007669"/>
    <property type="project" value="TreeGrafter"/>
</dbReference>
<keyword evidence="8" id="KW-0472">Membrane</keyword>
<feature type="transmembrane region" description="Helical" evidence="8">
    <location>
        <begin position="224"/>
        <end position="243"/>
    </location>
</feature>
<evidence type="ECO:0000256" key="1">
    <source>
        <dbReference type="ARBA" id="ARBA00022448"/>
    </source>
</evidence>
<dbReference type="AlphaFoldDB" id="A0A9D1TPW5"/>
<accession>A0A9D1TPW5</accession>
<keyword evidence="8" id="KW-0812">Transmembrane</keyword>
<feature type="transmembrane region" description="Helical" evidence="8">
    <location>
        <begin position="274"/>
        <end position="298"/>
    </location>
</feature>
<dbReference type="Proteomes" id="UP000886752">
    <property type="component" value="Unassembled WGS sequence"/>
</dbReference>
<evidence type="ECO:0000256" key="3">
    <source>
        <dbReference type="ARBA" id="ARBA00022723"/>
    </source>
</evidence>
<dbReference type="PROSITE" id="PS00198">
    <property type="entry name" value="4FE4S_FER_1"/>
    <property type="match status" value="1"/>
</dbReference>
<feature type="transmembrane region" description="Helical" evidence="8">
    <location>
        <begin position="192"/>
        <end position="212"/>
    </location>
</feature>
<dbReference type="PANTHER" id="PTHR30176">
    <property type="entry name" value="FERREDOXIN-TYPE PROTEIN NAPH"/>
    <property type="match status" value="1"/>
</dbReference>
<feature type="transmembrane region" description="Helical" evidence="8">
    <location>
        <begin position="356"/>
        <end position="377"/>
    </location>
</feature>
<evidence type="ECO:0000256" key="5">
    <source>
        <dbReference type="ARBA" id="ARBA00023004"/>
    </source>
</evidence>
<dbReference type="Pfam" id="PF12801">
    <property type="entry name" value="Fer4_5"/>
    <property type="match status" value="2"/>
</dbReference>
<evidence type="ECO:0000256" key="6">
    <source>
        <dbReference type="ARBA" id="ARBA00023014"/>
    </source>
</evidence>
<dbReference type="EMBL" id="DXHV01000017">
    <property type="protein sequence ID" value="HIV99855.1"/>
    <property type="molecule type" value="Genomic_DNA"/>
</dbReference>
<feature type="compositionally biased region" description="Pro residues" evidence="7">
    <location>
        <begin position="1"/>
        <end position="10"/>
    </location>
</feature>
<feature type="transmembrane region" description="Helical" evidence="8">
    <location>
        <begin position="383"/>
        <end position="403"/>
    </location>
</feature>
<dbReference type="PROSITE" id="PS51379">
    <property type="entry name" value="4FE4S_FER_2"/>
    <property type="match status" value="2"/>
</dbReference>